<name>A0ABY6MB34_MORBO</name>
<accession>A0ABY6MB34</accession>
<sequence>MTNIAVNEKTDINPMGFTYTPTEFHNWVSDVAKVVKKTFKPIGLDNVSLYFFNYRVDSRSNPNIKDEFQCLNLLYAVSKTARNKYDFDKTVDITLMVAGETVLEPPTNDYHGSYTLECYVYDMVDALHFFNMLQIALPIQIDHSIGNELNEKCCRPFREGQTNGKIWFDL</sequence>
<evidence type="ECO:0008006" key="3">
    <source>
        <dbReference type="Google" id="ProtNLM"/>
    </source>
</evidence>
<keyword evidence="1" id="KW-0614">Plasmid</keyword>
<reference evidence="1" key="1">
    <citation type="journal article" date="2022" name="BMC Microbiol.">
        <title>Whole genome sequencing of Moraxella bovis strains from North America reveals two genotypes with different genetic determinants.</title>
        <authorList>
            <person name="Wynn E.L."/>
            <person name="Hille M.M."/>
            <person name="Loy J.D."/>
            <person name="Schuller G."/>
            <person name="Kuhn K.L."/>
            <person name="Dickey A.M."/>
            <person name="Bono J.L."/>
            <person name="Clawson M.L."/>
        </authorList>
    </citation>
    <scope>NUCLEOTIDE SEQUENCE</scope>
    <source>
        <strain evidence="1">SAM102599</strain>
    </source>
</reference>
<dbReference type="EMBL" id="CP087831">
    <property type="protein sequence ID" value="UZA04802.1"/>
    <property type="molecule type" value="Genomic_DNA"/>
</dbReference>
<geneLocation type="plasmid" evidence="1 2">
    <name>unnamed1</name>
</geneLocation>
<organism evidence="1 2">
    <name type="scientific">Moraxella bovis</name>
    <dbReference type="NCBI Taxonomy" id="476"/>
    <lineage>
        <taxon>Bacteria</taxon>
        <taxon>Pseudomonadati</taxon>
        <taxon>Pseudomonadota</taxon>
        <taxon>Gammaproteobacteria</taxon>
        <taxon>Moraxellales</taxon>
        <taxon>Moraxellaceae</taxon>
        <taxon>Moraxella</taxon>
    </lineage>
</organism>
<proteinExistence type="predicted"/>
<gene>
    <name evidence="1" type="ORF">LP092_15095</name>
</gene>
<dbReference type="Proteomes" id="UP001163632">
    <property type="component" value="Plasmid unnamed1"/>
</dbReference>
<keyword evidence="2" id="KW-1185">Reference proteome</keyword>
<protein>
    <recommendedName>
        <fullName evidence="3">GyrI-like small molecule binding domain-containing protein</fullName>
    </recommendedName>
</protein>
<evidence type="ECO:0000313" key="2">
    <source>
        <dbReference type="Proteomes" id="UP001163632"/>
    </source>
</evidence>
<dbReference type="RefSeq" id="WP_264697397.1">
    <property type="nucleotide sequence ID" value="NZ_CP087831.1"/>
</dbReference>
<evidence type="ECO:0000313" key="1">
    <source>
        <dbReference type="EMBL" id="UZA04802.1"/>
    </source>
</evidence>